<dbReference type="PRINTS" id="PR00069">
    <property type="entry name" value="ALDKETRDTASE"/>
</dbReference>
<evidence type="ECO:0000313" key="2">
    <source>
        <dbReference type="EMBL" id="REL34822.1"/>
    </source>
</evidence>
<evidence type="ECO:0000259" key="1">
    <source>
        <dbReference type="Pfam" id="PF00248"/>
    </source>
</evidence>
<dbReference type="InterPro" id="IPR023210">
    <property type="entry name" value="NADP_OxRdtase_dom"/>
</dbReference>
<organism evidence="2 3">
    <name type="scientific">Thalassotalea euphylliae</name>
    <dbReference type="NCBI Taxonomy" id="1655234"/>
    <lineage>
        <taxon>Bacteria</taxon>
        <taxon>Pseudomonadati</taxon>
        <taxon>Pseudomonadota</taxon>
        <taxon>Gammaproteobacteria</taxon>
        <taxon>Alteromonadales</taxon>
        <taxon>Colwelliaceae</taxon>
        <taxon>Thalassotalea</taxon>
    </lineage>
</organism>
<dbReference type="SUPFAM" id="SSF51430">
    <property type="entry name" value="NAD(P)-linked oxidoreductase"/>
    <property type="match status" value="1"/>
</dbReference>
<dbReference type="PANTHER" id="PTHR43312">
    <property type="entry name" value="D-THREO-ALDOSE 1-DEHYDROGENASE"/>
    <property type="match status" value="1"/>
</dbReference>
<dbReference type="OrthoDB" id="9773828at2"/>
<dbReference type="Proteomes" id="UP000256999">
    <property type="component" value="Unassembled WGS sequence"/>
</dbReference>
<accession>A0A3E0UGE6</accession>
<feature type="domain" description="NADP-dependent oxidoreductase" evidence="1">
    <location>
        <begin position="2"/>
        <end position="271"/>
    </location>
</feature>
<dbReference type="AlphaFoldDB" id="A0A3E0UGE6"/>
<dbReference type="RefSeq" id="WP_115999497.1">
    <property type="nucleotide sequence ID" value="NZ_QUOV01000001.1"/>
</dbReference>
<dbReference type="Gene3D" id="3.20.20.100">
    <property type="entry name" value="NADP-dependent oxidoreductase domain"/>
    <property type="match status" value="1"/>
</dbReference>
<dbReference type="InterPro" id="IPR020471">
    <property type="entry name" value="AKR"/>
</dbReference>
<comment type="caution">
    <text evidence="2">The sequence shown here is derived from an EMBL/GenBank/DDBJ whole genome shotgun (WGS) entry which is preliminary data.</text>
</comment>
<evidence type="ECO:0000313" key="3">
    <source>
        <dbReference type="Proteomes" id="UP000256999"/>
    </source>
</evidence>
<dbReference type="PANTHER" id="PTHR43312:SF1">
    <property type="entry name" value="NADP-DEPENDENT OXIDOREDUCTASE DOMAIN-CONTAINING PROTEIN"/>
    <property type="match status" value="1"/>
</dbReference>
<protein>
    <recommendedName>
        <fullName evidence="1">NADP-dependent oxidoreductase domain-containing protein</fullName>
    </recommendedName>
</protein>
<gene>
    <name evidence="2" type="ORF">DXX92_05305</name>
</gene>
<dbReference type="InterPro" id="IPR036812">
    <property type="entry name" value="NAD(P)_OxRdtase_dom_sf"/>
</dbReference>
<name>A0A3E0UGE6_9GAMM</name>
<dbReference type="GO" id="GO:0016491">
    <property type="term" value="F:oxidoreductase activity"/>
    <property type="evidence" value="ECO:0007669"/>
    <property type="project" value="InterPro"/>
</dbReference>
<dbReference type="Pfam" id="PF00248">
    <property type="entry name" value="Aldo_ket_red"/>
    <property type="match status" value="1"/>
</dbReference>
<sequence>MKLALGTVQFGLDYGVSNSAGQVNKLQVKEILKSAHRAGISVLDCASVYGNSEQVLGELEVSRQFSIVTKIPKLDSKTKSIIPLVKNSLNLLNVEHLEAVLFHHADDLLLHPKRKTFYRELAEMKQQGVVNRVGASLYSPQQWQQLKKQYQLDLLQVPANVLDQRFVSDRLFEDYQKHGVKIHCRSAFLQGLLLMPATERPQYFKPYQATLEKFDQLAITLACSPLTLCLALFDMLARQIKANPKIDDNTIEQIVVGCCSHAQLDEIVEAYHMSKQLPLSTQELTKKLSELSSQAQALINPSLWQITK</sequence>
<dbReference type="EMBL" id="QUOV01000001">
    <property type="protein sequence ID" value="REL34822.1"/>
    <property type="molecule type" value="Genomic_DNA"/>
</dbReference>
<dbReference type="CDD" id="cd19097">
    <property type="entry name" value="AKR_unchar"/>
    <property type="match status" value="1"/>
</dbReference>
<proteinExistence type="predicted"/>
<dbReference type="InterPro" id="IPR053135">
    <property type="entry name" value="AKR2_Oxidoreductase"/>
</dbReference>
<reference evidence="2 3" key="1">
    <citation type="submission" date="2018-08" db="EMBL/GenBank/DDBJ databases">
        <title>Thalassotalea euphylliae genome.</title>
        <authorList>
            <person name="Summers S."/>
            <person name="Rice S.A."/>
            <person name="Freckelton M.L."/>
            <person name="Nedved B.T."/>
            <person name="Hadfield M.G."/>
        </authorList>
    </citation>
    <scope>NUCLEOTIDE SEQUENCE [LARGE SCALE GENOMIC DNA]</scope>
    <source>
        <strain evidence="2 3">H2</strain>
    </source>
</reference>